<dbReference type="GO" id="GO:0005975">
    <property type="term" value="P:carbohydrate metabolic process"/>
    <property type="evidence" value="ECO:0007669"/>
    <property type="project" value="InterPro"/>
</dbReference>
<dbReference type="InterPro" id="IPR008928">
    <property type="entry name" value="6-hairpin_glycosidase_sf"/>
</dbReference>
<dbReference type="Pfam" id="PF03190">
    <property type="entry name" value="Thioredox_DsbH"/>
    <property type="match status" value="1"/>
</dbReference>
<keyword evidence="3" id="KW-1185">Reference proteome</keyword>
<name>A0A8H7BG11_9FUNG</name>
<dbReference type="OrthoDB" id="1923667at2759"/>
<dbReference type="Proteomes" id="UP000605846">
    <property type="component" value="Unassembled WGS sequence"/>
</dbReference>
<dbReference type="AlphaFoldDB" id="A0A8H7BG11"/>
<sequence length="658" mass="74293">MEHESFENQEIADIMNKHFVNIKVDREENPGVDKLYMTYVQLTAGRGGWPMSVFLTPDLCPFFGATYFPPEDTNGSPGFKTLLRRVADVWELSPEKLKENGETVIKQLRDYIASKPGAASAELHPDSVAAEAYDHFATNFDSEYGGFTDAPKFPTPVQISFLMNYYGYKRHDKAAEDKAGKALNMALFTLERIAAGGIHDHVGSGFHRYSTDKHWHVPHFEKMLYDQAQLLSSYVAAHQITKEQAYADIAKDIIRYVSRDLQHSDGGFYSAEDADSFPTSDSNVKLEGAFCVWEQTELNRVLGQEQAAVFNHHYGVRETGNVDPLQDPYNELKNKNVLTTTSTIEKTAKAFQMSPDEVKELLGDSKSKLWSYRKKYRPAPHLDDKILTSWNGLMISGLSQAAQVFGEQSTLDLATDAARFIHKELYQPNTNILLRSYRHGPSTIEGFLDDYSFLIQGLLDLYEATFDEQWIEWAHALQTKQNELFYDEENGGYFSVRESDKSILVRLKDEQDGAEPSANAVSLKNLVRLGTLLEEQSYVAKAQDTLEAFELAMSRFPFAMPALVDTFLLMSQGVKQIVLTGEENEKMYNFEQAIRQPYVPNKLVVRAKEGGIIASKNATIAQLASSYNSKEPMVHICENFTCGLPIGELTELRKRLEN</sequence>
<dbReference type="SUPFAM" id="SSF52833">
    <property type="entry name" value="Thioredoxin-like"/>
    <property type="match status" value="1"/>
</dbReference>
<dbReference type="InterPro" id="IPR012341">
    <property type="entry name" value="6hp_glycosidase-like_sf"/>
</dbReference>
<gene>
    <name evidence="2" type="primary">SPATA20_2</name>
    <name evidence="2" type="ORF">EC973_004508</name>
</gene>
<dbReference type="InterPro" id="IPR036249">
    <property type="entry name" value="Thioredoxin-like_sf"/>
</dbReference>
<dbReference type="PIRSF" id="PIRSF006402">
    <property type="entry name" value="UCP006402_thioredoxin"/>
    <property type="match status" value="1"/>
</dbReference>
<comment type="caution">
    <text evidence="2">The sequence shown here is derived from an EMBL/GenBank/DDBJ whole genome shotgun (WGS) entry which is preliminary data.</text>
</comment>
<evidence type="ECO:0000313" key="3">
    <source>
        <dbReference type="Proteomes" id="UP000605846"/>
    </source>
</evidence>
<evidence type="ECO:0000259" key="1">
    <source>
        <dbReference type="Pfam" id="PF03190"/>
    </source>
</evidence>
<dbReference type="EMBL" id="JABAYA010000256">
    <property type="protein sequence ID" value="KAF7721534.1"/>
    <property type="molecule type" value="Genomic_DNA"/>
</dbReference>
<proteinExistence type="predicted"/>
<evidence type="ECO:0000313" key="2">
    <source>
        <dbReference type="EMBL" id="KAF7721534.1"/>
    </source>
</evidence>
<dbReference type="InterPro" id="IPR024705">
    <property type="entry name" value="Ssp411"/>
</dbReference>
<dbReference type="Gene3D" id="3.40.30.10">
    <property type="entry name" value="Glutaredoxin"/>
    <property type="match status" value="1"/>
</dbReference>
<feature type="domain" description="Spermatogenesis-associated protein 20-like TRX" evidence="1">
    <location>
        <begin position="1"/>
        <end position="108"/>
    </location>
</feature>
<organism evidence="2 3">
    <name type="scientific">Apophysomyces ossiformis</name>
    <dbReference type="NCBI Taxonomy" id="679940"/>
    <lineage>
        <taxon>Eukaryota</taxon>
        <taxon>Fungi</taxon>
        <taxon>Fungi incertae sedis</taxon>
        <taxon>Mucoromycota</taxon>
        <taxon>Mucoromycotina</taxon>
        <taxon>Mucoromycetes</taxon>
        <taxon>Mucorales</taxon>
        <taxon>Mucorineae</taxon>
        <taxon>Mucoraceae</taxon>
        <taxon>Apophysomyces</taxon>
    </lineage>
</organism>
<dbReference type="GO" id="GO:0003824">
    <property type="term" value="F:catalytic activity"/>
    <property type="evidence" value="ECO:0007669"/>
    <property type="project" value="UniProtKB-ARBA"/>
</dbReference>
<dbReference type="PANTHER" id="PTHR42899:SF1">
    <property type="entry name" value="SPERMATOGENESIS-ASSOCIATED PROTEIN 20"/>
    <property type="match status" value="1"/>
</dbReference>
<dbReference type="SUPFAM" id="SSF48208">
    <property type="entry name" value="Six-hairpin glycosidases"/>
    <property type="match status" value="1"/>
</dbReference>
<dbReference type="Gene3D" id="1.50.10.10">
    <property type="match status" value="2"/>
</dbReference>
<dbReference type="PANTHER" id="PTHR42899">
    <property type="entry name" value="SPERMATOGENESIS-ASSOCIATED PROTEIN 20"/>
    <property type="match status" value="1"/>
</dbReference>
<protein>
    <submittedName>
        <fullName evidence="2">Spermatoproteinsis-associated protein 20</fullName>
    </submittedName>
</protein>
<accession>A0A8H7BG11</accession>
<dbReference type="InterPro" id="IPR004879">
    <property type="entry name" value="Ssp411-like_TRX"/>
</dbReference>
<reference evidence="2" key="1">
    <citation type="submission" date="2020-01" db="EMBL/GenBank/DDBJ databases">
        <title>Genome Sequencing of Three Apophysomyces-Like Fungal Strains Confirms a Novel Fungal Genus in the Mucoromycota with divergent Burkholderia-like Endosymbiotic Bacteria.</title>
        <authorList>
            <person name="Stajich J.E."/>
            <person name="Macias A.M."/>
            <person name="Carter-House D."/>
            <person name="Lovett B."/>
            <person name="Kasson L.R."/>
            <person name="Berry K."/>
            <person name="Grigoriev I."/>
            <person name="Chang Y."/>
            <person name="Spatafora J."/>
            <person name="Kasson M.T."/>
        </authorList>
    </citation>
    <scope>NUCLEOTIDE SEQUENCE</scope>
    <source>
        <strain evidence="2">NRRL A-21654</strain>
    </source>
</reference>